<gene>
    <name evidence="1" type="ORF">CLV62_10331</name>
</gene>
<proteinExistence type="predicted"/>
<protein>
    <submittedName>
        <fullName evidence="1">Uncharacterized protein YbcV (DUF1398 family)</fullName>
    </submittedName>
</protein>
<dbReference type="InterPro" id="IPR009833">
    <property type="entry name" value="DUF1398"/>
</dbReference>
<dbReference type="InterPro" id="IPR036696">
    <property type="entry name" value="YdfO-like_sf"/>
</dbReference>
<dbReference type="SUPFAM" id="SSF160419">
    <property type="entry name" value="YdfO-like"/>
    <property type="match status" value="1"/>
</dbReference>
<keyword evidence="2" id="KW-1185">Reference proteome</keyword>
<organism evidence="1 2">
    <name type="scientific">Dysgonomonas alginatilytica</name>
    <dbReference type="NCBI Taxonomy" id="1605892"/>
    <lineage>
        <taxon>Bacteria</taxon>
        <taxon>Pseudomonadati</taxon>
        <taxon>Bacteroidota</taxon>
        <taxon>Bacteroidia</taxon>
        <taxon>Bacteroidales</taxon>
        <taxon>Dysgonomonadaceae</taxon>
        <taxon>Dysgonomonas</taxon>
    </lineage>
</organism>
<dbReference type="AlphaFoldDB" id="A0A2V3PT34"/>
<sequence length="130" mass="14786">MFTLHEIEEIHSRVKSGADFPRYIQELTEVGIISYSIYVNDGHADYHGKDNFHIASDAKHATLLIAENGDIERLKHALAIHQQGQTNYMTFCKHSAAAGVQRWTVDIAQMLCTYYDKNGKIMLLEHIPTI</sequence>
<dbReference type="OrthoDB" id="1550456at2"/>
<dbReference type="Pfam" id="PF07166">
    <property type="entry name" value="DUF1398"/>
    <property type="match status" value="1"/>
</dbReference>
<evidence type="ECO:0000313" key="1">
    <source>
        <dbReference type="EMBL" id="PXV67358.1"/>
    </source>
</evidence>
<dbReference type="Gene3D" id="3.30.1810.10">
    <property type="entry name" value="YdfO-like"/>
    <property type="match status" value="1"/>
</dbReference>
<comment type="caution">
    <text evidence="1">The sequence shown here is derived from an EMBL/GenBank/DDBJ whole genome shotgun (WGS) entry which is preliminary data.</text>
</comment>
<evidence type="ECO:0000313" key="2">
    <source>
        <dbReference type="Proteomes" id="UP000247973"/>
    </source>
</evidence>
<dbReference type="Proteomes" id="UP000247973">
    <property type="component" value="Unassembled WGS sequence"/>
</dbReference>
<name>A0A2V3PT34_9BACT</name>
<accession>A0A2V3PT34</accession>
<reference evidence="1 2" key="1">
    <citation type="submission" date="2018-03" db="EMBL/GenBank/DDBJ databases">
        <title>Genomic Encyclopedia of Archaeal and Bacterial Type Strains, Phase II (KMG-II): from individual species to whole genera.</title>
        <authorList>
            <person name="Goeker M."/>
        </authorList>
    </citation>
    <scope>NUCLEOTIDE SEQUENCE [LARGE SCALE GENOMIC DNA]</scope>
    <source>
        <strain evidence="1 2">DSM 100214</strain>
    </source>
</reference>
<dbReference type="EMBL" id="QICL01000003">
    <property type="protein sequence ID" value="PXV67358.1"/>
    <property type="molecule type" value="Genomic_DNA"/>
</dbReference>
<dbReference type="RefSeq" id="WP_110309521.1">
    <property type="nucleotide sequence ID" value="NZ_QICL01000003.1"/>
</dbReference>